<evidence type="ECO:0000256" key="2">
    <source>
        <dbReference type="SAM" id="SignalP"/>
    </source>
</evidence>
<protein>
    <submittedName>
        <fullName evidence="3">Cell wall hydrolase</fullName>
    </submittedName>
</protein>
<keyword evidence="3" id="KW-0378">Hydrolase</keyword>
<evidence type="ECO:0000256" key="1">
    <source>
        <dbReference type="SAM" id="MobiDB-lite"/>
    </source>
</evidence>
<name>A0ABX7BKR5_9CAUL</name>
<feature type="compositionally biased region" description="Basic and acidic residues" evidence="1">
    <location>
        <begin position="29"/>
        <end position="45"/>
    </location>
</feature>
<sequence length="147" mass="15614">MKMILSVACAVLALSALPAAAQSVPDPEADARMQARGEAYSRAEDSEQDPAELERTRQLNAEIAARNLAAEEREAADNAAYAAALEASALADEAYRRDVAAAETARANHEAAVRAADAARRAWEADRAAWLADCRARHNAAICVVPD</sequence>
<feature type="signal peptide" evidence="2">
    <location>
        <begin position="1"/>
        <end position="21"/>
    </location>
</feature>
<proteinExistence type="predicted"/>
<dbReference type="EMBL" id="CP067977">
    <property type="protein sequence ID" value="QQQ17852.1"/>
    <property type="molecule type" value="Genomic_DNA"/>
</dbReference>
<dbReference type="Proteomes" id="UP000595448">
    <property type="component" value="Chromosome"/>
</dbReference>
<gene>
    <name evidence="3" type="ORF">JIP62_11000</name>
</gene>
<evidence type="ECO:0000313" key="4">
    <source>
        <dbReference type="Proteomes" id="UP000595448"/>
    </source>
</evidence>
<evidence type="ECO:0000313" key="3">
    <source>
        <dbReference type="EMBL" id="QQQ17852.1"/>
    </source>
</evidence>
<dbReference type="GO" id="GO:0016787">
    <property type="term" value="F:hydrolase activity"/>
    <property type="evidence" value="ECO:0007669"/>
    <property type="project" value="UniProtKB-KW"/>
</dbReference>
<keyword evidence="4" id="KW-1185">Reference proteome</keyword>
<organism evidence="3 4">
    <name type="scientific">Brevundimonas vitisensis</name>
    <dbReference type="NCBI Taxonomy" id="2800818"/>
    <lineage>
        <taxon>Bacteria</taxon>
        <taxon>Pseudomonadati</taxon>
        <taxon>Pseudomonadota</taxon>
        <taxon>Alphaproteobacteria</taxon>
        <taxon>Caulobacterales</taxon>
        <taxon>Caulobacteraceae</taxon>
        <taxon>Brevundimonas</taxon>
    </lineage>
</organism>
<reference evidence="3 4" key="1">
    <citation type="submission" date="2021-01" db="EMBL/GenBank/DDBJ databases">
        <title>Brevundimonas vitis sp. nov., an bacterium isolated from grape (Vitis vinifera).</title>
        <authorList>
            <person name="Jiang L."/>
            <person name="Lee J."/>
        </authorList>
    </citation>
    <scope>NUCLEOTIDE SEQUENCE [LARGE SCALE GENOMIC DNA]</scope>
    <source>
        <strain evidence="3 4">GRTSA-9</strain>
    </source>
</reference>
<accession>A0ABX7BKR5</accession>
<dbReference type="RefSeq" id="WP_201102227.1">
    <property type="nucleotide sequence ID" value="NZ_CP067977.1"/>
</dbReference>
<feature type="chain" id="PRO_5045776683" evidence="2">
    <location>
        <begin position="22"/>
        <end position="147"/>
    </location>
</feature>
<keyword evidence="2" id="KW-0732">Signal</keyword>
<feature type="region of interest" description="Disordered" evidence="1">
    <location>
        <begin position="23"/>
        <end position="53"/>
    </location>
</feature>